<feature type="compositionally biased region" description="Polar residues" evidence="5">
    <location>
        <begin position="32"/>
        <end position="42"/>
    </location>
</feature>
<feature type="compositionally biased region" description="Acidic residues" evidence="5">
    <location>
        <begin position="69"/>
        <end position="85"/>
    </location>
</feature>
<evidence type="ECO:0000256" key="4">
    <source>
        <dbReference type="ARBA" id="ARBA00046271"/>
    </source>
</evidence>
<dbReference type="OrthoDB" id="411017at2759"/>
<keyword evidence="7" id="KW-1185">Reference proteome</keyword>
<comment type="caution">
    <text evidence="6">The sequence shown here is derived from an EMBL/GenBank/DDBJ whole genome shotgun (WGS) entry which is preliminary data.</text>
</comment>
<dbReference type="PANTHER" id="PTHR12652:SF19">
    <property type="entry name" value="PEROXISOMAL BIOGENESIS FACTOR 11"/>
    <property type="match status" value="1"/>
</dbReference>
<feature type="region of interest" description="Disordered" evidence="5">
    <location>
        <begin position="69"/>
        <end position="100"/>
    </location>
</feature>
<proteinExistence type="predicted"/>
<dbReference type="GO" id="GO:0005778">
    <property type="term" value="C:peroxisomal membrane"/>
    <property type="evidence" value="ECO:0007669"/>
    <property type="project" value="UniProtKB-SubCell"/>
</dbReference>
<evidence type="ECO:0000256" key="1">
    <source>
        <dbReference type="ARBA" id="ARBA00022593"/>
    </source>
</evidence>
<dbReference type="Proteomes" id="UP000308730">
    <property type="component" value="Unassembled WGS sequence"/>
</dbReference>
<comment type="subcellular location">
    <subcellularLocation>
        <location evidence="4">Peroxisome membrane</location>
    </subcellularLocation>
</comment>
<keyword evidence="3" id="KW-0576">Peroxisome</keyword>
<dbReference type="InterPro" id="IPR008733">
    <property type="entry name" value="PEX11"/>
</dbReference>
<evidence type="ECO:0000256" key="3">
    <source>
        <dbReference type="ARBA" id="ARBA00023140"/>
    </source>
</evidence>
<dbReference type="Pfam" id="PF05648">
    <property type="entry name" value="PEX11"/>
    <property type="match status" value="1"/>
</dbReference>
<gene>
    <name evidence="6" type="ORF">EUX98_g403</name>
</gene>
<feature type="region of interest" description="Disordered" evidence="5">
    <location>
        <begin position="1"/>
        <end position="57"/>
    </location>
</feature>
<keyword evidence="2" id="KW-0472">Membrane</keyword>
<protein>
    <submittedName>
        <fullName evidence="6">Uncharacterized protein</fullName>
    </submittedName>
</protein>
<name>A0A4S4N5Q7_9APHY</name>
<accession>A0A4S4N5Q7</accession>
<dbReference type="AlphaFoldDB" id="A0A4S4N5Q7"/>
<sequence>MSSITFPNGGVGSSPGSHDSEFFSGSFETSSMHSSFQMNPLSSHPPRTPRTSIMSGSNVYGTELYNTQDEAEEQATPQPDDDNSSDGDSKANEQESGRVRQGEVWQELFKTAYGRDKVFKVMQYTLRMYLLFHSTVTTAAVFRGQKRPPWEAAILGRLDTAISSFSLTRKCLILFNWLPPLNSILAQHSSDPFTTKPGSSKSKPLLHTFLHTSPPVLLELVNGVSDDVATFSKLGLIHKRVGQRAGEFADWCWFVGTLVNLVENSVERSVILAQQHQVESRLYSESMNGTTAKSNPTNNKLDNKDLTRLRRQDYWIQISRWKLIMDLIFVSYNVFRWKKAKGPIQTFAGLAAALLSTAKAYDRHKGALAKTRASF</sequence>
<dbReference type="GO" id="GO:0016559">
    <property type="term" value="P:peroxisome fission"/>
    <property type="evidence" value="ECO:0007669"/>
    <property type="project" value="InterPro"/>
</dbReference>
<dbReference type="EMBL" id="SGPM01000003">
    <property type="protein sequence ID" value="THH33795.1"/>
    <property type="molecule type" value="Genomic_DNA"/>
</dbReference>
<evidence type="ECO:0000256" key="2">
    <source>
        <dbReference type="ARBA" id="ARBA00023136"/>
    </source>
</evidence>
<keyword evidence="1" id="KW-0962">Peroxisome biogenesis</keyword>
<feature type="compositionally biased region" description="Low complexity" evidence="5">
    <location>
        <begin position="22"/>
        <end position="31"/>
    </location>
</feature>
<evidence type="ECO:0000256" key="5">
    <source>
        <dbReference type="SAM" id="MobiDB-lite"/>
    </source>
</evidence>
<evidence type="ECO:0000313" key="6">
    <source>
        <dbReference type="EMBL" id="THH33795.1"/>
    </source>
</evidence>
<dbReference type="PANTHER" id="PTHR12652">
    <property type="entry name" value="PEROXISOMAL BIOGENESIS FACTOR 11"/>
    <property type="match status" value="1"/>
</dbReference>
<organism evidence="6 7">
    <name type="scientific">Antrodiella citrinella</name>
    <dbReference type="NCBI Taxonomy" id="2447956"/>
    <lineage>
        <taxon>Eukaryota</taxon>
        <taxon>Fungi</taxon>
        <taxon>Dikarya</taxon>
        <taxon>Basidiomycota</taxon>
        <taxon>Agaricomycotina</taxon>
        <taxon>Agaricomycetes</taxon>
        <taxon>Polyporales</taxon>
        <taxon>Steccherinaceae</taxon>
        <taxon>Antrodiella</taxon>
    </lineage>
</organism>
<feature type="compositionally biased region" description="Basic and acidic residues" evidence="5">
    <location>
        <begin position="87"/>
        <end position="100"/>
    </location>
</feature>
<evidence type="ECO:0000313" key="7">
    <source>
        <dbReference type="Proteomes" id="UP000308730"/>
    </source>
</evidence>
<reference evidence="6 7" key="1">
    <citation type="submission" date="2019-02" db="EMBL/GenBank/DDBJ databases">
        <title>Genome sequencing of the rare red list fungi Antrodiella citrinella (Flaviporus citrinellus).</title>
        <authorList>
            <person name="Buettner E."/>
            <person name="Kellner H."/>
        </authorList>
    </citation>
    <scope>NUCLEOTIDE SEQUENCE [LARGE SCALE GENOMIC DNA]</scope>
    <source>
        <strain evidence="6 7">DSM 108506</strain>
    </source>
</reference>